<gene>
    <name evidence="2" type="ORF">Pph01_36700</name>
</gene>
<protein>
    <submittedName>
        <fullName evidence="2">Uncharacterized protein</fullName>
    </submittedName>
</protein>
<feature type="compositionally biased region" description="Acidic residues" evidence="1">
    <location>
        <begin position="106"/>
        <end position="116"/>
    </location>
</feature>
<dbReference type="Proteomes" id="UP000622547">
    <property type="component" value="Unassembled WGS sequence"/>
</dbReference>
<reference evidence="2 3" key="1">
    <citation type="submission" date="2021-01" db="EMBL/GenBank/DDBJ databases">
        <title>Whole genome shotgun sequence of Planotetraspora phitsanulokensis NBRC 104273.</title>
        <authorList>
            <person name="Komaki H."/>
            <person name="Tamura T."/>
        </authorList>
    </citation>
    <scope>NUCLEOTIDE SEQUENCE [LARGE SCALE GENOMIC DNA]</scope>
    <source>
        <strain evidence="2 3">NBRC 104273</strain>
    </source>
</reference>
<evidence type="ECO:0000313" key="3">
    <source>
        <dbReference type="Proteomes" id="UP000622547"/>
    </source>
</evidence>
<dbReference type="EMBL" id="BOOP01000015">
    <property type="protein sequence ID" value="GII38667.1"/>
    <property type="molecule type" value="Genomic_DNA"/>
</dbReference>
<accession>A0A8J3U7T2</accession>
<proteinExistence type="predicted"/>
<feature type="region of interest" description="Disordered" evidence="1">
    <location>
        <begin position="93"/>
        <end position="125"/>
    </location>
</feature>
<sequence length="125" mass="13864">MAADRITTMSDTTDTGRYLRLTVDLVVEVMDVGALQAAALAEIRDPETELEQDERQEQIELVNTDDTGAAALQWLIEPDHVLGLVEHLSDIEPREAMLGVEPSDGVLEDEGDEDDHDHDHDGHQH</sequence>
<organism evidence="2 3">
    <name type="scientific">Planotetraspora phitsanulokensis</name>
    <dbReference type="NCBI Taxonomy" id="575192"/>
    <lineage>
        <taxon>Bacteria</taxon>
        <taxon>Bacillati</taxon>
        <taxon>Actinomycetota</taxon>
        <taxon>Actinomycetes</taxon>
        <taxon>Streptosporangiales</taxon>
        <taxon>Streptosporangiaceae</taxon>
        <taxon>Planotetraspora</taxon>
    </lineage>
</organism>
<name>A0A8J3U7T2_9ACTN</name>
<dbReference type="AlphaFoldDB" id="A0A8J3U7T2"/>
<evidence type="ECO:0000256" key="1">
    <source>
        <dbReference type="SAM" id="MobiDB-lite"/>
    </source>
</evidence>
<comment type="caution">
    <text evidence="2">The sequence shown here is derived from an EMBL/GenBank/DDBJ whole genome shotgun (WGS) entry which is preliminary data.</text>
</comment>
<keyword evidence="3" id="KW-1185">Reference proteome</keyword>
<evidence type="ECO:0000313" key="2">
    <source>
        <dbReference type="EMBL" id="GII38667.1"/>
    </source>
</evidence>